<dbReference type="SUPFAM" id="SSF57850">
    <property type="entry name" value="RING/U-box"/>
    <property type="match status" value="1"/>
</dbReference>
<keyword evidence="1 3" id="KW-0863">Zinc-finger</keyword>
<dbReference type="Proteomes" id="UP001321473">
    <property type="component" value="Unassembled WGS sequence"/>
</dbReference>
<gene>
    <name evidence="5" type="ORF">V5799_013283</name>
</gene>
<feature type="domain" description="RING-type" evidence="4">
    <location>
        <begin position="36"/>
        <end position="74"/>
    </location>
</feature>
<dbReference type="Pfam" id="PF13920">
    <property type="entry name" value="zf-C3HC4_3"/>
    <property type="match status" value="1"/>
</dbReference>
<evidence type="ECO:0000256" key="2">
    <source>
        <dbReference type="ARBA" id="ARBA00022833"/>
    </source>
</evidence>
<organism evidence="5 6">
    <name type="scientific">Amblyomma americanum</name>
    <name type="common">Lone star tick</name>
    <dbReference type="NCBI Taxonomy" id="6943"/>
    <lineage>
        <taxon>Eukaryota</taxon>
        <taxon>Metazoa</taxon>
        <taxon>Ecdysozoa</taxon>
        <taxon>Arthropoda</taxon>
        <taxon>Chelicerata</taxon>
        <taxon>Arachnida</taxon>
        <taxon>Acari</taxon>
        <taxon>Parasitiformes</taxon>
        <taxon>Ixodida</taxon>
        <taxon>Ixodoidea</taxon>
        <taxon>Ixodidae</taxon>
        <taxon>Amblyomminae</taxon>
        <taxon>Amblyomma</taxon>
    </lineage>
</organism>
<dbReference type="InterPro" id="IPR001841">
    <property type="entry name" value="Znf_RING"/>
</dbReference>
<reference evidence="5 6" key="1">
    <citation type="journal article" date="2023" name="Arcadia Sci">
        <title>De novo assembly of a long-read Amblyomma americanum tick genome.</title>
        <authorList>
            <person name="Chou S."/>
            <person name="Poskanzer K.E."/>
            <person name="Rollins M."/>
            <person name="Thuy-Boun P.S."/>
        </authorList>
    </citation>
    <scope>NUCLEOTIDE SEQUENCE [LARGE SCALE GENOMIC DNA]</scope>
    <source>
        <strain evidence="5">F_SG_1</strain>
        <tissue evidence="5">Salivary glands</tissue>
    </source>
</reference>
<evidence type="ECO:0000313" key="5">
    <source>
        <dbReference type="EMBL" id="KAK8770252.1"/>
    </source>
</evidence>
<protein>
    <recommendedName>
        <fullName evidence="4">RING-type domain-containing protein</fullName>
    </recommendedName>
</protein>
<dbReference type="EMBL" id="JARKHS020021400">
    <property type="protein sequence ID" value="KAK8770252.1"/>
    <property type="molecule type" value="Genomic_DNA"/>
</dbReference>
<dbReference type="PROSITE" id="PS50089">
    <property type="entry name" value="ZF_RING_2"/>
    <property type="match status" value="1"/>
</dbReference>
<evidence type="ECO:0000259" key="4">
    <source>
        <dbReference type="PROSITE" id="PS50089"/>
    </source>
</evidence>
<dbReference type="CDD" id="cd16449">
    <property type="entry name" value="RING-HC"/>
    <property type="match status" value="1"/>
</dbReference>
<evidence type="ECO:0000256" key="1">
    <source>
        <dbReference type="ARBA" id="ARBA00022771"/>
    </source>
</evidence>
<keyword evidence="1 3" id="KW-0479">Metal-binding</keyword>
<dbReference type="AlphaFoldDB" id="A0AAQ4E6H0"/>
<proteinExistence type="predicted"/>
<keyword evidence="2" id="KW-0862">Zinc</keyword>
<sequence>MPDQGPRVLYRLRDHIAGANWRPTRFAEALPNIRICGLCRTIPKRTVALPCAHVLCESCHRACTQDGGGVCPLDGDAFADDECGWTPLSARKAKDLKSASWDQFQETKVPQRPFPLVLEP</sequence>
<dbReference type="InterPro" id="IPR013083">
    <property type="entry name" value="Znf_RING/FYVE/PHD"/>
</dbReference>
<accession>A0AAQ4E6H0</accession>
<dbReference type="GO" id="GO:0008270">
    <property type="term" value="F:zinc ion binding"/>
    <property type="evidence" value="ECO:0007669"/>
    <property type="project" value="UniProtKB-KW"/>
</dbReference>
<comment type="caution">
    <text evidence="5">The sequence shown here is derived from an EMBL/GenBank/DDBJ whole genome shotgun (WGS) entry which is preliminary data.</text>
</comment>
<keyword evidence="6" id="KW-1185">Reference proteome</keyword>
<dbReference type="Gene3D" id="3.30.40.10">
    <property type="entry name" value="Zinc/RING finger domain, C3HC4 (zinc finger)"/>
    <property type="match status" value="1"/>
</dbReference>
<evidence type="ECO:0000256" key="3">
    <source>
        <dbReference type="PROSITE-ProRule" id="PRU00175"/>
    </source>
</evidence>
<evidence type="ECO:0000313" key="6">
    <source>
        <dbReference type="Proteomes" id="UP001321473"/>
    </source>
</evidence>
<name>A0AAQ4E6H0_AMBAM</name>